<gene>
    <name evidence="1" type="ORF">OCOJLMKI_4851</name>
</gene>
<keyword evidence="2" id="KW-1185">Reference proteome</keyword>
<dbReference type="RefSeq" id="WP_306421472.1">
    <property type="nucleotide sequence ID" value="NZ_BPQP01000096.1"/>
</dbReference>
<name>A0ABQ4S561_9HYPH</name>
<evidence type="ECO:0008006" key="3">
    <source>
        <dbReference type="Google" id="ProtNLM"/>
    </source>
</evidence>
<protein>
    <recommendedName>
        <fullName evidence="3">Ribosome modulation factor</fullName>
    </recommendedName>
</protein>
<reference evidence="1" key="2">
    <citation type="submission" date="2021-08" db="EMBL/GenBank/DDBJ databases">
        <authorList>
            <person name="Tani A."/>
            <person name="Ola A."/>
            <person name="Ogura Y."/>
            <person name="Katsura K."/>
            <person name="Hayashi T."/>
        </authorList>
    </citation>
    <scope>NUCLEOTIDE SEQUENCE</scope>
    <source>
        <strain evidence="1">DSM 19015</strain>
    </source>
</reference>
<proteinExistence type="predicted"/>
<accession>A0ABQ4S561</accession>
<evidence type="ECO:0000313" key="1">
    <source>
        <dbReference type="EMBL" id="GJD97618.1"/>
    </source>
</evidence>
<dbReference type="EMBL" id="BPQP01000096">
    <property type="protein sequence ID" value="GJD97618.1"/>
    <property type="molecule type" value="Genomic_DNA"/>
</dbReference>
<comment type="caution">
    <text evidence="1">The sequence shown here is derived from an EMBL/GenBank/DDBJ whole genome shotgun (WGS) entry which is preliminary data.</text>
</comment>
<reference evidence="1" key="1">
    <citation type="journal article" date="2021" name="Front. Microbiol.">
        <title>Comprehensive Comparative Genomics and Phenotyping of Methylobacterium Species.</title>
        <authorList>
            <person name="Alessa O."/>
            <person name="Ogura Y."/>
            <person name="Fujitani Y."/>
            <person name="Takami H."/>
            <person name="Hayashi T."/>
            <person name="Sahin N."/>
            <person name="Tani A."/>
        </authorList>
    </citation>
    <scope>NUCLEOTIDE SEQUENCE</scope>
    <source>
        <strain evidence="1">DSM 19015</strain>
    </source>
</reference>
<dbReference type="Proteomes" id="UP001055125">
    <property type="component" value="Unassembled WGS sequence"/>
</dbReference>
<sequence length="63" mass="6756">MMESPDDNLDHFALGYYAPGKGLARDASPYAEGTDAHARWLAGYDAALRGEPEPSRSDRASTG</sequence>
<evidence type="ECO:0000313" key="2">
    <source>
        <dbReference type="Proteomes" id="UP001055125"/>
    </source>
</evidence>
<organism evidence="1 2">
    <name type="scientific">Methylobacterium iners</name>
    <dbReference type="NCBI Taxonomy" id="418707"/>
    <lineage>
        <taxon>Bacteria</taxon>
        <taxon>Pseudomonadati</taxon>
        <taxon>Pseudomonadota</taxon>
        <taxon>Alphaproteobacteria</taxon>
        <taxon>Hyphomicrobiales</taxon>
        <taxon>Methylobacteriaceae</taxon>
        <taxon>Methylobacterium</taxon>
    </lineage>
</organism>